<dbReference type="EMBL" id="MZ501267">
    <property type="protein sequence ID" value="QZA70534.1"/>
    <property type="molecule type" value="Genomic_DNA"/>
</dbReference>
<gene>
    <name evidence="1" type="primary">50</name>
    <name evidence="1" type="ORF">AH04_50</name>
</gene>
<organism evidence="1 2">
    <name type="scientific">Erwinia phage AH04</name>
    <dbReference type="NCBI Taxonomy" id="2869569"/>
    <lineage>
        <taxon>Viruses</taxon>
        <taxon>Duplodnaviria</taxon>
        <taxon>Heunggongvirae</taxon>
        <taxon>Uroviricota</taxon>
        <taxon>Caudoviricetes</taxon>
        <taxon>Chimalliviridae</taxon>
        <taxon>Meadowvirus</taxon>
        <taxon>Meadowvirus AH04</taxon>
    </lineage>
</organism>
<proteinExistence type="predicted"/>
<dbReference type="KEGG" id="vg:77943939"/>
<dbReference type="GeneID" id="77943939"/>
<evidence type="ECO:0000313" key="1">
    <source>
        <dbReference type="EMBL" id="QZA70534.1"/>
    </source>
</evidence>
<dbReference type="Proteomes" id="UP000827517">
    <property type="component" value="Segment"/>
</dbReference>
<name>A0AAE7X0G3_9CAUD</name>
<evidence type="ECO:0000313" key="2">
    <source>
        <dbReference type="Proteomes" id="UP000827517"/>
    </source>
</evidence>
<sequence>MDKKRAVLKVTVYAVISDILKWILTKGRTTITPKRDFQAKDLKGVFVIVDELEPLRDTEEVLFHFQISAVGNPNRYPIDILEVVCRKECPNKRSGIYIRFRGGEVPITLHPNILVLDDLSLNALVGVIIDSNDDLLNLINQSSGGTREIKRSGK</sequence>
<reference evidence="1" key="1">
    <citation type="submission" date="2021-07" db="EMBL/GenBank/DDBJ databases">
        <authorList>
            <person name="Roth S.J."/>
            <person name="Krukonis G.P."/>
            <person name="Delesalle V.A."/>
        </authorList>
    </citation>
    <scope>NUCLEOTIDE SEQUENCE</scope>
</reference>
<dbReference type="RefSeq" id="YP_010667804.1">
    <property type="nucleotide sequence ID" value="NC_070952.1"/>
</dbReference>
<keyword evidence="2" id="KW-1185">Reference proteome</keyword>
<protein>
    <submittedName>
        <fullName evidence="1">Uncharacterized protein</fullName>
    </submittedName>
</protein>
<accession>A0AAE7X0G3</accession>